<feature type="domain" description="Nudix hydrolase" evidence="3">
    <location>
        <begin position="7"/>
        <end position="132"/>
    </location>
</feature>
<dbReference type="CDD" id="cd18886">
    <property type="entry name" value="NUDIX_MutT_Nudt1"/>
    <property type="match status" value="1"/>
</dbReference>
<gene>
    <name evidence="4" type="ORF">K4G66_13525</name>
</gene>
<evidence type="ECO:0000313" key="4">
    <source>
        <dbReference type="EMBL" id="WKN39712.1"/>
    </source>
</evidence>
<dbReference type="SUPFAM" id="SSF55811">
    <property type="entry name" value="Nudix"/>
    <property type="match status" value="1"/>
</dbReference>
<protein>
    <submittedName>
        <fullName evidence="4">NUDIX domain-containing protein</fullName>
    </submittedName>
</protein>
<sequence length="163" mass="18467">MSIPEGIKKAAVLCVLKQGESLLLLKRLKEPNQGLYTPVGGKLNPYESPINAAVRETREETGIEVAAMKYCGTLVESSPTEYNWISFVYVAEIERVPPPPCNEGPLEWIDFSQVRNVPTPTTDWFIYHYILENRSFAFHADFDNQLVLLRMTDELTGEVVYPT</sequence>
<dbReference type="InterPro" id="IPR020084">
    <property type="entry name" value="NUDIX_hydrolase_CS"/>
</dbReference>
<evidence type="ECO:0000259" key="3">
    <source>
        <dbReference type="PROSITE" id="PS51462"/>
    </source>
</evidence>
<reference evidence="4" key="2">
    <citation type="journal article" date="2024" name="Antonie Van Leeuwenhoek">
        <title>Roseihalotalea indica gen. nov., sp. nov., a halophilic Bacteroidetes from mesopelagic Southwest Indian Ocean with higher carbohydrate metabolic potential.</title>
        <authorList>
            <person name="Chen B."/>
            <person name="Zhang M."/>
            <person name="Lin D."/>
            <person name="Ye J."/>
            <person name="Tang K."/>
        </authorList>
    </citation>
    <scope>NUCLEOTIDE SEQUENCE</scope>
    <source>
        <strain evidence="4">TK19036</strain>
    </source>
</reference>
<dbReference type="GO" id="GO:0016787">
    <property type="term" value="F:hydrolase activity"/>
    <property type="evidence" value="ECO:0007669"/>
    <property type="project" value="UniProtKB-KW"/>
</dbReference>
<dbReference type="InterPro" id="IPR000086">
    <property type="entry name" value="NUDIX_hydrolase_dom"/>
</dbReference>
<proteinExistence type="predicted"/>
<dbReference type="PANTHER" id="PTHR43046:SF2">
    <property type="entry name" value="8-OXO-DGTP DIPHOSPHATASE-RELATED"/>
    <property type="match status" value="1"/>
</dbReference>
<dbReference type="AlphaFoldDB" id="A0AA49GRQ2"/>
<dbReference type="PROSITE" id="PS00893">
    <property type="entry name" value="NUDIX_BOX"/>
    <property type="match status" value="1"/>
</dbReference>
<keyword evidence="2" id="KW-0378">Hydrolase</keyword>
<dbReference type="Gene3D" id="3.90.79.10">
    <property type="entry name" value="Nucleoside Triphosphate Pyrophosphohydrolase"/>
    <property type="match status" value="1"/>
</dbReference>
<reference evidence="4" key="1">
    <citation type="journal article" date="2023" name="Comput. Struct. Biotechnol. J.">
        <title>Discovery of a novel marine Bacteroidetes with a rich repertoire of carbohydrate-active enzymes.</title>
        <authorList>
            <person name="Chen B."/>
            <person name="Liu G."/>
            <person name="Chen Q."/>
            <person name="Wang H."/>
            <person name="Liu L."/>
            <person name="Tang K."/>
        </authorList>
    </citation>
    <scope>NUCLEOTIDE SEQUENCE</scope>
    <source>
        <strain evidence="4">TK19036</strain>
    </source>
</reference>
<dbReference type="InterPro" id="IPR015797">
    <property type="entry name" value="NUDIX_hydrolase-like_dom_sf"/>
</dbReference>
<evidence type="ECO:0000256" key="2">
    <source>
        <dbReference type="ARBA" id="ARBA00022801"/>
    </source>
</evidence>
<dbReference type="Pfam" id="PF00293">
    <property type="entry name" value="NUDIX"/>
    <property type="match status" value="1"/>
</dbReference>
<dbReference type="EMBL" id="CP120682">
    <property type="protein sequence ID" value="WKN39712.1"/>
    <property type="molecule type" value="Genomic_DNA"/>
</dbReference>
<organism evidence="4">
    <name type="scientific">Roseihalotalea indica</name>
    <dbReference type="NCBI Taxonomy" id="2867963"/>
    <lineage>
        <taxon>Bacteria</taxon>
        <taxon>Pseudomonadati</taxon>
        <taxon>Bacteroidota</taxon>
        <taxon>Cytophagia</taxon>
        <taxon>Cytophagales</taxon>
        <taxon>Catalimonadaceae</taxon>
        <taxon>Roseihalotalea</taxon>
    </lineage>
</organism>
<dbReference type="PANTHER" id="PTHR43046">
    <property type="entry name" value="GDP-MANNOSE MANNOSYL HYDROLASE"/>
    <property type="match status" value="1"/>
</dbReference>
<dbReference type="PROSITE" id="PS51462">
    <property type="entry name" value="NUDIX"/>
    <property type="match status" value="1"/>
</dbReference>
<evidence type="ECO:0000256" key="1">
    <source>
        <dbReference type="ARBA" id="ARBA00001946"/>
    </source>
</evidence>
<comment type="cofactor">
    <cofactor evidence="1">
        <name>Mg(2+)</name>
        <dbReference type="ChEBI" id="CHEBI:18420"/>
    </cofactor>
</comment>
<name>A0AA49GRQ2_9BACT</name>
<accession>A0AA49GRQ2</accession>